<dbReference type="EMBL" id="VSSQ01004724">
    <property type="protein sequence ID" value="MPM26398.1"/>
    <property type="molecule type" value="Genomic_DNA"/>
</dbReference>
<reference evidence="4" key="1">
    <citation type="submission" date="2019-08" db="EMBL/GenBank/DDBJ databases">
        <authorList>
            <person name="Kucharzyk K."/>
            <person name="Murdoch R.W."/>
            <person name="Higgins S."/>
            <person name="Loffler F."/>
        </authorList>
    </citation>
    <scope>NUCLEOTIDE SEQUENCE</scope>
</reference>
<organism evidence="4">
    <name type="scientific">bioreactor metagenome</name>
    <dbReference type="NCBI Taxonomy" id="1076179"/>
    <lineage>
        <taxon>unclassified sequences</taxon>
        <taxon>metagenomes</taxon>
        <taxon>ecological metagenomes</taxon>
    </lineage>
</organism>
<name>A0A644YEK4_9ZZZZ</name>
<dbReference type="GO" id="GO:0046872">
    <property type="term" value="F:metal ion binding"/>
    <property type="evidence" value="ECO:0007669"/>
    <property type="project" value="UniProtKB-KW"/>
</dbReference>
<dbReference type="InterPro" id="IPR000917">
    <property type="entry name" value="Sulfatase_N"/>
</dbReference>
<sequence>MSKSKPNILMLVTDHQLYYRHGWDGGQKPLTPHRDALAAKGVTFTRSYAISPLCSPARRSLLCGRYPHTHRNFHNQSNIPFTSPVYFQQLEKAGYESYFFGKWHAGPGDAHSLGAKGFSLPGYGNPYTTVKYAQYCRRLGIPKAVHCIETLFWNNDTQRHFPLLKEGNEAYRCTGTWCGETAFGTTTTDKRSHESFFLAHLAQQELQRLAKQEQSFHLRVDFWGPHQPYFPTQEYLDLYNPKDIGEYGSFCDDLARKPDVYRHMNQPIADEHGNLITPSVFSWETWQRLLHIAYAQTTMIDDAIGEILTTLDQTGLAENTIVLLTSDHGDALASHGGMFDKGSFMTEETIRTPLVIRHPDHIQPNTRCDSLVSTLDIVPTLLDVAGIPPTEELPGKSLFKLLENDSREYLLLESYGQGFRDTKRCRTLITKTHSYTRNEADIDELYDLQQDPYQLNNLADEATSSGLLQSLSDTLHQACLQAHDPDIGIFFPRSQP</sequence>
<evidence type="ECO:0000256" key="2">
    <source>
        <dbReference type="ARBA" id="ARBA00022801"/>
    </source>
</evidence>
<dbReference type="PANTHER" id="PTHR45953">
    <property type="entry name" value="IDURONATE 2-SULFATASE"/>
    <property type="match status" value="1"/>
</dbReference>
<evidence type="ECO:0000259" key="3">
    <source>
        <dbReference type="Pfam" id="PF00884"/>
    </source>
</evidence>
<protein>
    <submittedName>
        <fullName evidence="4">Choline-sulfatase</fullName>
        <ecNumber evidence="4">3.1.6.6</ecNumber>
    </submittedName>
</protein>
<dbReference type="SUPFAM" id="SSF53649">
    <property type="entry name" value="Alkaline phosphatase-like"/>
    <property type="match status" value="1"/>
</dbReference>
<dbReference type="InterPro" id="IPR017850">
    <property type="entry name" value="Alkaline_phosphatase_core_sf"/>
</dbReference>
<dbReference type="PANTHER" id="PTHR45953:SF1">
    <property type="entry name" value="IDURONATE 2-SULFATASE"/>
    <property type="match status" value="1"/>
</dbReference>
<dbReference type="GO" id="GO:0005737">
    <property type="term" value="C:cytoplasm"/>
    <property type="evidence" value="ECO:0007669"/>
    <property type="project" value="TreeGrafter"/>
</dbReference>
<dbReference type="GO" id="GO:0047753">
    <property type="term" value="F:choline-sulfatase activity"/>
    <property type="evidence" value="ECO:0007669"/>
    <property type="project" value="UniProtKB-EC"/>
</dbReference>
<feature type="domain" description="Sulfatase N-terminal" evidence="3">
    <location>
        <begin position="6"/>
        <end position="387"/>
    </location>
</feature>
<dbReference type="EC" id="3.1.6.6" evidence="4"/>
<comment type="caution">
    <text evidence="4">The sequence shown here is derived from an EMBL/GenBank/DDBJ whole genome shotgun (WGS) entry which is preliminary data.</text>
</comment>
<proteinExistence type="predicted"/>
<evidence type="ECO:0000313" key="4">
    <source>
        <dbReference type="EMBL" id="MPM26398.1"/>
    </source>
</evidence>
<dbReference type="Gene3D" id="3.40.720.10">
    <property type="entry name" value="Alkaline Phosphatase, subunit A"/>
    <property type="match status" value="1"/>
</dbReference>
<keyword evidence="1" id="KW-0479">Metal-binding</keyword>
<accession>A0A644YEK4</accession>
<dbReference type="AlphaFoldDB" id="A0A644YEK4"/>
<keyword evidence="2 4" id="KW-0378">Hydrolase</keyword>
<evidence type="ECO:0000256" key="1">
    <source>
        <dbReference type="ARBA" id="ARBA00022723"/>
    </source>
</evidence>
<gene>
    <name evidence="4" type="primary">betC_2</name>
    <name evidence="4" type="ORF">SDC9_72899</name>
</gene>
<dbReference type="Pfam" id="PF00884">
    <property type="entry name" value="Sulfatase"/>
    <property type="match status" value="1"/>
</dbReference>